<accession>A0A939QKK9</accession>
<keyword evidence="2" id="KW-1185">Reference proteome</keyword>
<evidence type="ECO:0000313" key="2">
    <source>
        <dbReference type="Proteomes" id="UP000680132"/>
    </source>
</evidence>
<dbReference type="GO" id="GO:0016829">
    <property type="term" value="F:lyase activity"/>
    <property type="evidence" value="ECO:0007669"/>
    <property type="project" value="UniProtKB-KW"/>
</dbReference>
<gene>
    <name evidence="1" type="primary">phnH</name>
    <name evidence="1" type="ORF">J5V96_14235</name>
</gene>
<dbReference type="Pfam" id="PF05845">
    <property type="entry name" value="PhnH"/>
    <property type="match status" value="1"/>
</dbReference>
<dbReference type="InterPro" id="IPR038058">
    <property type="entry name" value="PhnH-like_sp"/>
</dbReference>
<dbReference type="InterPro" id="IPR008772">
    <property type="entry name" value="Phosphonate_metab_PhnH"/>
</dbReference>
<dbReference type="RefSeq" id="WP_208504505.1">
    <property type="nucleotide sequence ID" value="NZ_JAGFOA010000006.1"/>
</dbReference>
<comment type="caution">
    <text evidence="1">The sequence shown here is derived from an EMBL/GenBank/DDBJ whole genome shotgun (WGS) entry which is preliminary data.</text>
</comment>
<sequence length="216" mass="22742">MSSLSGGGQLPGFAQPVHDAQRVFRGVLEALGRPTLPRPLPRVVAPPAPLSQAVGGILLALCDDQTPVWLDKALRASTDVVSWLRFHTGARIVDDARDALFVVASSPSAAPRLSDLAQGTDEEPHRSATLVIDATGARGVGSFTATGPGINGSARWDGAGLPGGFLGQWMQNHERFPRGVDVVLAASDAHGDIVRGLPRSTRLEGAENKTHDRRVN</sequence>
<evidence type="ECO:0000313" key="1">
    <source>
        <dbReference type="EMBL" id="MBO3664653.1"/>
    </source>
</evidence>
<keyword evidence="1" id="KW-0456">Lyase</keyword>
<dbReference type="SUPFAM" id="SSF159709">
    <property type="entry name" value="PhnH-like"/>
    <property type="match status" value="1"/>
</dbReference>
<organism evidence="1 2">
    <name type="scientific">Microbacterium stercoris</name>
    <dbReference type="NCBI Taxonomy" id="2820289"/>
    <lineage>
        <taxon>Bacteria</taxon>
        <taxon>Bacillati</taxon>
        <taxon>Actinomycetota</taxon>
        <taxon>Actinomycetes</taxon>
        <taxon>Micrococcales</taxon>
        <taxon>Microbacteriaceae</taxon>
        <taxon>Microbacterium</taxon>
    </lineage>
</organism>
<dbReference type="NCBIfam" id="TIGR03292">
    <property type="entry name" value="PhnH_redo"/>
    <property type="match status" value="1"/>
</dbReference>
<dbReference type="EMBL" id="JAGFOA010000006">
    <property type="protein sequence ID" value="MBO3664653.1"/>
    <property type="molecule type" value="Genomic_DNA"/>
</dbReference>
<dbReference type="AlphaFoldDB" id="A0A939QKK9"/>
<proteinExistence type="predicted"/>
<dbReference type="GO" id="GO:0019634">
    <property type="term" value="P:organic phosphonate metabolic process"/>
    <property type="evidence" value="ECO:0007669"/>
    <property type="project" value="InterPro"/>
</dbReference>
<dbReference type="PIRSF" id="PIRSF020680">
    <property type="entry name" value="PhnH"/>
    <property type="match status" value="1"/>
</dbReference>
<dbReference type="Gene3D" id="3.40.50.11310">
    <property type="entry name" value="Bacterial phosphonate metabolism protein PhnH"/>
    <property type="match status" value="1"/>
</dbReference>
<name>A0A939QKK9_9MICO</name>
<protein>
    <submittedName>
        <fullName evidence="1">Phosphonate C-P lyase system protein PhnH</fullName>
    </submittedName>
</protein>
<reference evidence="1" key="1">
    <citation type="submission" date="2021-03" db="EMBL/GenBank/DDBJ databases">
        <title>Microbacterium sp. nov., a novel actinobacterium isolated from cow dung.</title>
        <authorList>
            <person name="Zhang L."/>
        </authorList>
    </citation>
    <scope>NUCLEOTIDE SEQUENCE</scope>
    <source>
        <strain evidence="1">NEAU-LLB</strain>
    </source>
</reference>
<dbReference type="Proteomes" id="UP000680132">
    <property type="component" value="Unassembled WGS sequence"/>
</dbReference>